<accession>A0A0F9YIB3</accession>
<evidence type="ECO:0008006" key="3">
    <source>
        <dbReference type="Google" id="ProtNLM"/>
    </source>
</evidence>
<gene>
    <name evidence="1" type="ORF">UR21_C0016G0016</name>
</gene>
<dbReference type="InterPro" id="IPR014942">
    <property type="entry name" value="AbiEii"/>
</dbReference>
<evidence type="ECO:0000313" key="1">
    <source>
        <dbReference type="EMBL" id="KKP31098.1"/>
    </source>
</evidence>
<dbReference type="Pfam" id="PF08843">
    <property type="entry name" value="AbiEii"/>
    <property type="match status" value="1"/>
</dbReference>
<proteinExistence type="predicted"/>
<comment type="caution">
    <text evidence="1">The sequence shown here is derived from an EMBL/GenBank/DDBJ whole genome shotgun (WGS) entry which is preliminary data.</text>
</comment>
<evidence type="ECO:0000313" key="2">
    <source>
        <dbReference type="Proteomes" id="UP000034803"/>
    </source>
</evidence>
<reference evidence="1 2" key="1">
    <citation type="journal article" date="2015" name="Nature">
        <title>rRNA introns, odd ribosomes, and small enigmatic genomes across a large radiation of phyla.</title>
        <authorList>
            <person name="Brown C.T."/>
            <person name="Hug L.A."/>
            <person name="Thomas B.C."/>
            <person name="Sharon I."/>
            <person name="Castelle C.J."/>
            <person name="Singh A."/>
            <person name="Wilkins M.J."/>
            <person name="Williams K.H."/>
            <person name="Banfield J.F."/>
        </authorList>
    </citation>
    <scope>NUCLEOTIDE SEQUENCE [LARGE SCALE GENOMIC DNA]</scope>
</reference>
<name>A0A0F9YIB3_9BACT</name>
<sequence length="213" mass="25016">MSKLFLDLLDKNRKDTFSKLKVFSNIGVLGGGTALALQIGHRKSYDFDIFINKKIDKNVWRKSKEVFSKDCIKILENEDQLDLVTPDNIKVTFFNDDYSSLYASINNESIALMDIKDIATNKAFIQGKRPKWRDYVDLYFLFKDSYISLEELIHLSVKKFGTDFSEKLFLEQLVYWDDVGSYQIEFIKTNVEPEEIKTYLINLVKEYKRKIIN</sequence>
<organism evidence="1 2">
    <name type="scientific">Candidatus Woesebacteria bacterium GW2011_GWC2_31_9</name>
    <dbReference type="NCBI Taxonomy" id="1618586"/>
    <lineage>
        <taxon>Bacteria</taxon>
        <taxon>Candidatus Woeseibacteriota</taxon>
    </lineage>
</organism>
<dbReference type="Proteomes" id="UP000034803">
    <property type="component" value="Unassembled WGS sequence"/>
</dbReference>
<protein>
    <recommendedName>
        <fullName evidence="3">Nucleotidyl transferase AbiEii/AbiGii toxin family protein</fullName>
    </recommendedName>
</protein>
<dbReference type="PATRIC" id="fig|1618586.3.peg.777"/>
<dbReference type="AlphaFoldDB" id="A0A0F9YIB3"/>
<dbReference type="EMBL" id="LBOI01000016">
    <property type="protein sequence ID" value="KKP31098.1"/>
    <property type="molecule type" value="Genomic_DNA"/>
</dbReference>